<dbReference type="EMBL" id="JAKFHA010000046">
    <property type="protein sequence ID" value="MCF2533227.1"/>
    <property type="molecule type" value="Genomic_DNA"/>
</dbReference>
<keyword evidence="6" id="KW-0418">Kinase</keyword>
<accession>A0AA41Q8L0</accession>
<dbReference type="Gene3D" id="3.30.565.10">
    <property type="entry name" value="Histidine kinase-like ATPase, C-terminal domain"/>
    <property type="match status" value="1"/>
</dbReference>
<dbReference type="Pfam" id="PF07730">
    <property type="entry name" value="HisKA_3"/>
    <property type="match status" value="1"/>
</dbReference>
<comment type="catalytic activity">
    <reaction evidence="1">
        <text>ATP + protein L-histidine = ADP + protein N-phospho-L-histidine.</text>
        <dbReference type="EC" id="2.7.13.3"/>
    </reaction>
</comment>
<evidence type="ECO:0000256" key="8">
    <source>
        <dbReference type="ARBA" id="ARBA00023012"/>
    </source>
</evidence>
<feature type="domain" description="Histidine kinase/HSP90-like ATPase" evidence="10">
    <location>
        <begin position="339"/>
        <end position="419"/>
    </location>
</feature>
<evidence type="ECO:0000256" key="1">
    <source>
        <dbReference type="ARBA" id="ARBA00000085"/>
    </source>
</evidence>
<keyword evidence="9" id="KW-1133">Transmembrane helix</keyword>
<reference evidence="13" key="1">
    <citation type="submission" date="2022-01" db="EMBL/GenBank/DDBJ databases">
        <title>Genome-Based Taxonomic Classification of the Phylum Actinobacteria.</title>
        <authorList>
            <person name="Gao Y."/>
        </authorList>
    </citation>
    <scope>NUCLEOTIDE SEQUENCE</scope>
    <source>
        <strain evidence="13">KLBMP 8922</strain>
    </source>
</reference>
<evidence type="ECO:0000256" key="6">
    <source>
        <dbReference type="ARBA" id="ARBA00022777"/>
    </source>
</evidence>
<feature type="transmembrane region" description="Helical" evidence="9">
    <location>
        <begin position="16"/>
        <end position="37"/>
    </location>
</feature>
<gene>
    <name evidence="13" type="ORF">LZ495_39255</name>
</gene>
<evidence type="ECO:0000256" key="3">
    <source>
        <dbReference type="ARBA" id="ARBA00022553"/>
    </source>
</evidence>
<protein>
    <recommendedName>
        <fullName evidence="2">histidine kinase</fullName>
        <ecNumber evidence="2">2.7.13.3</ecNumber>
    </recommendedName>
</protein>
<evidence type="ECO:0000259" key="11">
    <source>
        <dbReference type="Pfam" id="PF07730"/>
    </source>
</evidence>
<dbReference type="InterPro" id="IPR003594">
    <property type="entry name" value="HATPase_dom"/>
</dbReference>
<dbReference type="Pfam" id="PF13796">
    <property type="entry name" value="Sensor"/>
    <property type="match status" value="1"/>
</dbReference>
<evidence type="ECO:0000256" key="5">
    <source>
        <dbReference type="ARBA" id="ARBA00022741"/>
    </source>
</evidence>
<dbReference type="PANTHER" id="PTHR24421">
    <property type="entry name" value="NITRATE/NITRITE SENSOR PROTEIN NARX-RELATED"/>
    <property type="match status" value="1"/>
</dbReference>
<dbReference type="GO" id="GO:0000155">
    <property type="term" value="F:phosphorelay sensor kinase activity"/>
    <property type="evidence" value="ECO:0007669"/>
    <property type="project" value="InterPro"/>
</dbReference>
<keyword evidence="3" id="KW-0597">Phosphoprotein</keyword>
<keyword evidence="5" id="KW-0547">Nucleotide-binding</keyword>
<dbReference type="GO" id="GO:0046983">
    <property type="term" value="F:protein dimerization activity"/>
    <property type="evidence" value="ECO:0007669"/>
    <property type="project" value="InterPro"/>
</dbReference>
<dbReference type="InterPro" id="IPR036890">
    <property type="entry name" value="HATPase_C_sf"/>
</dbReference>
<evidence type="ECO:0000313" key="13">
    <source>
        <dbReference type="EMBL" id="MCF2533227.1"/>
    </source>
</evidence>
<keyword evidence="8" id="KW-0902">Two-component regulatory system</keyword>
<dbReference type="Gene3D" id="1.20.5.1930">
    <property type="match status" value="1"/>
</dbReference>
<evidence type="ECO:0000259" key="12">
    <source>
        <dbReference type="Pfam" id="PF13796"/>
    </source>
</evidence>
<feature type="domain" description="Signal transduction histidine kinase subgroup 3 dimerisation and phosphoacceptor" evidence="11">
    <location>
        <begin position="229"/>
        <end position="299"/>
    </location>
</feature>
<name>A0AA41Q8L0_9ACTN</name>
<sequence length="420" mass="45356">MRILREPTRVRSLRELLYGLIAFPIALTLAIVFFIAFAVSVSLTITVVGIPLLAVVVLLGRYQGTFDRAIGRTLLGADLEGPRPFRPRPGAFGWLGSALGHADGWRGLAYLVVRLPVTFVASLTAWTLWGVGLMFLSYPTWWYVAATDVDPDAGVTLGQNHMDSWYEIAWITAIGLAMVLVAPWAVRLVAKADIWLMRVLLGPTRVSERVRDLEETRALAVDDSAARLRRIERDLHDGAQARIVALAMHLSQAQERLDEDEGTPDLTKARAHVDSALGNARLAITELRDLARGIHPPVLDEGLDVAFATLIAGSAVPVRMHADIPVRPPAAVESIAYFCAAELLTNVARHSDATAVQLDVVRTGDTLVVTVQDNGSGGARVRPGGGLAGLAERVRTVDGSVRIESPEHGPTRVTVELPAA</sequence>
<dbReference type="Proteomes" id="UP001165378">
    <property type="component" value="Unassembled WGS sequence"/>
</dbReference>
<dbReference type="PANTHER" id="PTHR24421:SF10">
    <property type="entry name" value="NITRATE_NITRITE SENSOR PROTEIN NARQ"/>
    <property type="match status" value="1"/>
</dbReference>
<evidence type="ECO:0000256" key="2">
    <source>
        <dbReference type="ARBA" id="ARBA00012438"/>
    </source>
</evidence>
<feature type="transmembrane region" description="Helical" evidence="9">
    <location>
        <begin position="43"/>
        <end position="62"/>
    </location>
</feature>
<evidence type="ECO:0000256" key="9">
    <source>
        <dbReference type="SAM" id="Phobius"/>
    </source>
</evidence>
<dbReference type="Pfam" id="PF02518">
    <property type="entry name" value="HATPase_c"/>
    <property type="match status" value="1"/>
</dbReference>
<dbReference type="GO" id="GO:0005524">
    <property type="term" value="F:ATP binding"/>
    <property type="evidence" value="ECO:0007669"/>
    <property type="project" value="UniProtKB-KW"/>
</dbReference>
<feature type="transmembrane region" description="Helical" evidence="9">
    <location>
        <begin position="168"/>
        <end position="190"/>
    </location>
</feature>
<keyword evidence="9" id="KW-0812">Transmembrane</keyword>
<dbReference type="CDD" id="cd16917">
    <property type="entry name" value="HATPase_UhpB-NarQ-NarX-like"/>
    <property type="match status" value="1"/>
</dbReference>
<evidence type="ECO:0000256" key="7">
    <source>
        <dbReference type="ARBA" id="ARBA00022840"/>
    </source>
</evidence>
<keyword evidence="9" id="KW-0472">Membrane</keyword>
<dbReference type="InterPro" id="IPR050482">
    <property type="entry name" value="Sensor_HK_TwoCompSys"/>
</dbReference>
<proteinExistence type="predicted"/>
<evidence type="ECO:0000259" key="10">
    <source>
        <dbReference type="Pfam" id="PF02518"/>
    </source>
</evidence>
<dbReference type="InterPro" id="IPR011712">
    <property type="entry name" value="Sig_transdc_His_kin_sub3_dim/P"/>
</dbReference>
<dbReference type="SUPFAM" id="SSF55874">
    <property type="entry name" value="ATPase domain of HSP90 chaperone/DNA topoisomerase II/histidine kinase"/>
    <property type="match status" value="1"/>
</dbReference>
<keyword evidence="14" id="KW-1185">Reference proteome</keyword>
<evidence type="ECO:0000256" key="4">
    <source>
        <dbReference type="ARBA" id="ARBA00022679"/>
    </source>
</evidence>
<organism evidence="13 14">
    <name type="scientific">Yinghuangia soli</name>
    <dbReference type="NCBI Taxonomy" id="2908204"/>
    <lineage>
        <taxon>Bacteria</taxon>
        <taxon>Bacillati</taxon>
        <taxon>Actinomycetota</taxon>
        <taxon>Actinomycetes</taxon>
        <taxon>Kitasatosporales</taxon>
        <taxon>Streptomycetaceae</taxon>
        <taxon>Yinghuangia</taxon>
    </lineage>
</organism>
<dbReference type="EC" id="2.7.13.3" evidence="2"/>
<keyword evidence="4" id="KW-0808">Transferase</keyword>
<dbReference type="AlphaFoldDB" id="A0AA41Q8L0"/>
<keyword evidence="7" id="KW-0067">ATP-binding</keyword>
<evidence type="ECO:0000313" key="14">
    <source>
        <dbReference type="Proteomes" id="UP001165378"/>
    </source>
</evidence>
<feature type="domain" description="Putative sensor" evidence="12">
    <location>
        <begin position="19"/>
        <end position="201"/>
    </location>
</feature>
<dbReference type="InterPro" id="IPR025828">
    <property type="entry name" value="Put_sensor_dom"/>
</dbReference>
<feature type="transmembrane region" description="Helical" evidence="9">
    <location>
        <begin position="115"/>
        <end position="138"/>
    </location>
</feature>
<dbReference type="GO" id="GO:0016020">
    <property type="term" value="C:membrane"/>
    <property type="evidence" value="ECO:0007669"/>
    <property type="project" value="InterPro"/>
</dbReference>
<comment type="caution">
    <text evidence="13">The sequence shown here is derived from an EMBL/GenBank/DDBJ whole genome shotgun (WGS) entry which is preliminary data.</text>
</comment>